<gene>
    <name evidence="3" type="ORF">DI603_14400</name>
</gene>
<dbReference type="Gene3D" id="3.30.1380.10">
    <property type="match status" value="1"/>
</dbReference>
<accession>A0A2W5DLW3</accession>
<feature type="region of interest" description="Disordered" evidence="1">
    <location>
        <begin position="98"/>
        <end position="118"/>
    </location>
</feature>
<organism evidence="3 4">
    <name type="scientific">Roseateles depolymerans</name>
    <dbReference type="NCBI Taxonomy" id="76731"/>
    <lineage>
        <taxon>Bacteria</taxon>
        <taxon>Pseudomonadati</taxon>
        <taxon>Pseudomonadota</taxon>
        <taxon>Betaproteobacteria</taxon>
        <taxon>Burkholderiales</taxon>
        <taxon>Sphaerotilaceae</taxon>
        <taxon>Roseateles</taxon>
    </lineage>
</organism>
<reference evidence="3 4" key="1">
    <citation type="submission" date="2017-08" db="EMBL/GenBank/DDBJ databases">
        <title>Infants hospitalized years apart are colonized by the same room-sourced microbial strains.</title>
        <authorList>
            <person name="Brooks B."/>
            <person name="Olm M.R."/>
            <person name="Firek B.A."/>
            <person name="Baker R."/>
            <person name="Thomas B.C."/>
            <person name="Morowitz M.J."/>
            <person name="Banfield J.F."/>
        </authorList>
    </citation>
    <scope>NUCLEOTIDE SEQUENCE [LARGE SCALE GENOMIC DNA]</scope>
    <source>
        <strain evidence="3">S2_012_000_R2_81</strain>
    </source>
</reference>
<name>A0A2W5DLW3_9BURK</name>
<proteinExistence type="predicted"/>
<dbReference type="InterPro" id="IPR009045">
    <property type="entry name" value="Zn_M74/Hedgehog-like"/>
</dbReference>
<sequence>MLLSTAQALPSQRTQVLREQVVQLAANSLHSAQRAVEYLNENAARHEGELPLIAATYNAGRPRQTDGNLWHLVQYGEHIDRWLGYYNASRQSVVGTQPAVGAEDRGPPPAQPVSRATALPAGSPAAALAVASAAGAPAGGSATQLSAHFTLAELIASDKARELQIDNQPGPLVQRNLRRLAERLEQVRHLLGDRDIHVNSAYRCEALNRAVGSKGTSMHLHGLAADIVCPRFGTPLQVAQAIAASGLGFDQVIHEFGRWVHLGLAPDGAAERRQQLTIDRLGTHAGLLPTH</sequence>
<dbReference type="SUPFAM" id="SSF55166">
    <property type="entry name" value="Hedgehog/DD-peptidase"/>
    <property type="match status" value="1"/>
</dbReference>
<dbReference type="InterPro" id="IPR013230">
    <property type="entry name" value="Peptidase_M15A_C"/>
</dbReference>
<feature type="domain" description="Peptidase M15A C-terminal" evidence="2">
    <location>
        <begin position="147"/>
        <end position="262"/>
    </location>
</feature>
<dbReference type="Proteomes" id="UP000249633">
    <property type="component" value="Unassembled WGS sequence"/>
</dbReference>
<comment type="caution">
    <text evidence="3">The sequence shown here is derived from an EMBL/GenBank/DDBJ whole genome shotgun (WGS) entry which is preliminary data.</text>
</comment>
<evidence type="ECO:0000259" key="2">
    <source>
        <dbReference type="Pfam" id="PF08291"/>
    </source>
</evidence>
<dbReference type="Pfam" id="PF08291">
    <property type="entry name" value="Peptidase_M15_3"/>
    <property type="match status" value="1"/>
</dbReference>
<evidence type="ECO:0000256" key="1">
    <source>
        <dbReference type="SAM" id="MobiDB-lite"/>
    </source>
</evidence>
<dbReference type="EMBL" id="QFOD01000013">
    <property type="protein sequence ID" value="PZP30744.1"/>
    <property type="molecule type" value="Genomic_DNA"/>
</dbReference>
<protein>
    <recommendedName>
        <fullName evidence="2">Peptidase M15A C-terminal domain-containing protein</fullName>
    </recommendedName>
</protein>
<dbReference type="AlphaFoldDB" id="A0A2W5DLW3"/>
<evidence type="ECO:0000313" key="4">
    <source>
        <dbReference type="Proteomes" id="UP000249633"/>
    </source>
</evidence>
<evidence type="ECO:0000313" key="3">
    <source>
        <dbReference type="EMBL" id="PZP30744.1"/>
    </source>
</evidence>